<dbReference type="InterPro" id="IPR035482">
    <property type="entry name" value="SIS_PGI_2"/>
</dbReference>
<dbReference type="InterPro" id="IPR035476">
    <property type="entry name" value="SIS_PGI_1"/>
</dbReference>
<protein>
    <recommendedName>
        <fullName evidence="7">Glucose-6-phosphate isomerase</fullName>
        <shortName evidence="7">GPI</shortName>
        <ecNumber evidence="7">5.3.1.9</ecNumber>
    </recommendedName>
    <alternativeName>
        <fullName evidence="7">Phosphoglucose isomerase</fullName>
        <shortName evidence="7">PGI</shortName>
    </alternativeName>
    <alternativeName>
        <fullName evidence="7">Phosphohexose isomerase</fullName>
        <shortName evidence="7">PHI</shortName>
    </alternativeName>
</protein>
<keyword evidence="5 7" id="KW-0413">Isomerase</keyword>
<proteinExistence type="inferred from homology"/>
<dbReference type="HAMAP" id="MF_00473">
    <property type="entry name" value="G6P_isomerase"/>
    <property type="match status" value="1"/>
</dbReference>
<comment type="subcellular location">
    <subcellularLocation>
        <location evidence="7">Cytoplasm</location>
    </subcellularLocation>
</comment>
<reference evidence="9 10" key="1">
    <citation type="submission" date="2022-05" db="EMBL/GenBank/DDBJ databases">
        <title>Flavobacterium sp., isolated from activated sludge.</title>
        <authorList>
            <person name="Ran Q."/>
        </authorList>
    </citation>
    <scope>NUCLEOTIDE SEQUENCE [LARGE SCALE GENOMIC DNA]</scope>
    <source>
        <strain evidence="9 10">HXWNR69</strain>
    </source>
</reference>
<comment type="catalytic activity">
    <reaction evidence="6 7 8">
        <text>alpha-D-glucose 6-phosphate = beta-D-fructose 6-phosphate</text>
        <dbReference type="Rhea" id="RHEA:11816"/>
        <dbReference type="ChEBI" id="CHEBI:57634"/>
        <dbReference type="ChEBI" id="CHEBI:58225"/>
        <dbReference type="EC" id="5.3.1.9"/>
    </reaction>
</comment>
<dbReference type="RefSeq" id="WP_250580114.1">
    <property type="nucleotide sequence ID" value="NZ_JAMLJN010000002.1"/>
</dbReference>
<dbReference type="CDD" id="cd05016">
    <property type="entry name" value="SIS_PGI_2"/>
    <property type="match status" value="1"/>
</dbReference>
<feature type="active site" evidence="7">
    <location>
        <position position="386"/>
    </location>
</feature>
<dbReference type="Proteomes" id="UP001203342">
    <property type="component" value="Unassembled WGS sequence"/>
</dbReference>
<organism evidence="9 10">
    <name type="scientific">Flavobacterium fragile</name>
    <dbReference type="NCBI Taxonomy" id="2949085"/>
    <lineage>
        <taxon>Bacteria</taxon>
        <taxon>Pseudomonadati</taxon>
        <taxon>Bacteroidota</taxon>
        <taxon>Flavobacteriia</taxon>
        <taxon>Flavobacteriales</taxon>
        <taxon>Flavobacteriaceae</taxon>
        <taxon>Flavobacterium</taxon>
    </lineage>
</organism>
<dbReference type="CDD" id="cd05015">
    <property type="entry name" value="SIS_PGI_1"/>
    <property type="match status" value="1"/>
</dbReference>
<evidence type="ECO:0000256" key="7">
    <source>
        <dbReference type="HAMAP-Rule" id="MF_00473"/>
    </source>
</evidence>
<comment type="caution">
    <text evidence="9">The sequence shown here is derived from an EMBL/GenBank/DDBJ whole genome shotgun (WGS) entry which is preliminary data.</text>
</comment>
<evidence type="ECO:0000256" key="4">
    <source>
        <dbReference type="ARBA" id="ARBA00023152"/>
    </source>
</evidence>
<gene>
    <name evidence="7 9" type="primary">pgi</name>
    <name evidence="9" type="ORF">NAT47_02890</name>
</gene>
<keyword evidence="10" id="KW-1185">Reference proteome</keyword>
<dbReference type="PROSITE" id="PS00765">
    <property type="entry name" value="P_GLUCOSE_ISOMERASE_1"/>
    <property type="match status" value="1"/>
</dbReference>
<dbReference type="InterPro" id="IPR001672">
    <property type="entry name" value="G6P_Isomerase"/>
</dbReference>
<dbReference type="InterPro" id="IPR018189">
    <property type="entry name" value="Phosphoglucose_isomerase_CS"/>
</dbReference>
<evidence type="ECO:0000313" key="10">
    <source>
        <dbReference type="Proteomes" id="UP001203342"/>
    </source>
</evidence>
<evidence type="ECO:0000256" key="6">
    <source>
        <dbReference type="ARBA" id="ARBA00029321"/>
    </source>
</evidence>
<dbReference type="EC" id="5.3.1.9" evidence="7"/>
<evidence type="ECO:0000256" key="8">
    <source>
        <dbReference type="RuleBase" id="RU000612"/>
    </source>
</evidence>
<dbReference type="PROSITE" id="PS00174">
    <property type="entry name" value="P_GLUCOSE_ISOMERASE_2"/>
    <property type="match status" value="1"/>
</dbReference>
<dbReference type="PANTHER" id="PTHR11469">
    <property type="entry name" value="GLUCOSE-6-PHOSPHATE ISOMERASE"/>
    <property type="match status" value="1"/>
</dbReference>
<keyword evidence="4 7" id="KW-0324">Glycolysis</keyword>
<evidence type="ECO:0000256" key="2">
    <source>
        <dbReference type="ARBA" id="ARBA00006604"/>
    </source>
</evidence>
<feature type="active site" evidence="7">
    <location>
        <position position="514"/>
    </location>
</feature>
<keyword evidence="3 7" id="KW-0312">Gluconeogenesis</keyword>
<keyword evidence="7" id="KW-0963">Cytoplasm</keyword>
<evidence type="ECO:0000313" key="9">
    <source>
        <dbReference type="EMBL" id="MCL9769352.1"/>
    </source>
</evidence>
<comment type="similarity">
    <text evidence="2 7 8">Belongs to the GPI family.</text>
</comment>
<name>A0ABT0TEQ9_9FLAO</name>
<dbReference type="NCBIfam" id="NF001211">
    <property type="entry name" value="PRK00179.1"/>
    <property type="match status" value="1"/>
</dbReference>
<comment type="pathway">
    <text evidence="1 7 8">Carbohydrate degradation; glycolysis; D-glyceraldehyde 3-phosphate and glycerone phosphate from D-glucose: step 2/4.</text>
</comment>
<dbReference type="Gene3D" id="1.10.1390.10">
    <property type="match status" value="1"/>
</dbReference>
<sequence length="546" mass="61541">MSLPKINPTKTITWESIQLHFEKMKAVSMKDLFASDANRAEKFHIEWNNFLLDFSKNIINQETIDLLLNLANDVQLKDAISSYFQGDIINQTENRAVLHTALRAKESANILVEGVNVIPEVYSVKDKIKNFSNEVISGNKKGFTGKPFTDIVNIGIGGSDLGPAMIVEALQFYKNHLSVHFVSNVDGDHVNEVIKKLNPETTLFVVVSKTFTTQETLSNAETIRSWFLQSASQEDVAKHFVAVSTNIQKVTEFGINHDNIFPMWDWVGGRFSLWSAVGLSVSLAVGFDNYDKLLKGANEMDEHFKNESFDKNIPVVLALLSIWYNNFFGAESEALIPYTQYLQKLAPYLQQGIMESNGKSIGRDGKQVNYQTGTIIWGEPGTNSQHAFFQLIHQGTKLIPTDFIGFKQSLYGNKDHHDKLMSNFFAQTEALLMGKTEEEVKSEFQSQGISGEKANFLLPFKVFSGNKPTNTLLIDKLTPESLGALVAMYEHKIFVQGVIWNIFSYDQWGVELGKQLANSILEEINSKEIKKHDTSTSFLLNKYIFK</sequence>
<dbReference type="PANTHER" id="PTHR11469:SF1">
    <property type="entry name" value="GLUCOSE-6-PHOSPHATE ISOMERASE"/>
    <property type="match status" value="1"/>
</dbReference>
<accession>A0ABT0TEQ9</accession>
<evidence type="ECO:0000256" key="1">
    <source>
        <dbReference type="ARBA" id="ARBA00004926"/>
    </source>
</evidence>
<dbReference type="EMBL" id="JAMLJN010000002">
    <property type="protein sequence ID" value="MCL9769352.1"/>
    <property type="molecule type" value="Genomic_DNA"/>
</dbReference>
<evidence type="ECO:0000256" key="3">
    <source>
        <dbReference type="ARBA" id="ARBA00022432"/>
    </source>
</evidence>
<dbReference type="SUPFAM" id="SSF53697">
    <property type="entry name" value="SIS domain"/>
    <property type="match status" value="1"/>
</dbReference>
<comment type="pathway">
    <text evidence="7">Carbohydrate biosynthesis; gluconeogenesis.</text>
</comment>
<dbReference type="GO" id="GO:0004347">
    <property type="term" value="F:glucose-6-phosphate isomerase activity"/>
    <property type="evidence" value="ECO:0007669"/>
    <property type="project" value="UniProtKB-EC"/>
</dbReference>
<dbReference type="PROSITE" id="PS51463">
    <property type="entry name" value="P_GLUCOSE_ISOMERASE_3"/>
    <property type="match status" value="1"/>
</dbReference>
<evidence type="ECO:0000256" key="5">
    <source>
        <dbReference type="ARBA" id="ARBA00023235"/>
    </source>
</evidence>
<comment type="function">
    <text evidence="7">Catalyzes the reversible isomerization of glucose-6-phosphate to fructose-6-phosphate.</text>
</comment>
<dbReference type="PRINTS" id="PR00662">
    <property type="entry name" value="G6PISOMERASE"/>
</dbReference>
<dbReference type="Gene3D" id="3.40.50.10490">
    <property type="entry name" value="Glucose-6-phosphate isomerase like protein, domain 1"/>
    <property type="match status" value="2"/>
</dbReference>
<dbReference type="InterPro" id="IPR046348">
    <property type="entry name" value="SIS_dom_sf"/>
</dbReference>
<dbReference type="InterPro" id="IPR023096">
    <property type="entry name" value="G6P_Isomerase_C"/>
</dbReference>
<feature type="active site" description="Proton donor" evidence="7">
    <location>
        <position position="355"/>
    </location>
</feature>
<dbReference type="Pfam" id="PF00342">
    <property type="entry name" value="PGI"/>
    <property type="match status" value="1"/>
</dbReference>